<comment type="caution">
    <text evidence="3">The sequence shown here is derived from an EMBL/GenBank/DDBJ whole genome shotgun (WGS) entry which is preliminary data.</text>
</comment>
<accession>A0A132NEJ6</accession>
<dbReference type="Proteomes" id="UP000070659">
    <property type="component" value="Unassembled WGS sequence"/>
</dbReference>
<dbReference type="RefSeq" id="WP_066890334.1">
    <property type="nucleotide sequence ID" value="NZ_CP171739.1"/>
</dbReference>
<reference evidence="5" key="1">
    <citation type="submission" date="2015-02" db="EMBL/GenBank/DDBJ databases">
        <title>Physiological reanalysis, assessment of diazotrophy, and genome sequences of multiple isolates of Streptomyces thermoautotrophicus.</title>
        <authorList>
            <person name="MacKellar D.C."/>
            <person name="Lieber L."/>
            <person name="Norman J."/>
            <person name="Bolger A."/>
            <person name="Tobin C."/>
            <person name="Murray J.W."/>
            <person name="Friesen M."/>
            <person name="Prell J."/>
        </authorList>
    </citation>
    <scope>NUCLEOTIDE SEQUENCE [LARGE SCALE GENOMIC DNA]</scope>
    <source>
        <strain evidence="5">UBT1</strain>
    </source>
</reference>
<dbReference type="AlphaFoldDB" id="A0A132NEJ6"/>
<evidence type="ECO:0008006" key="7">
    <source>
        <dbReference type="Google" id="ProtNLM"/>
    </source>
</evidence>
<organism evidence="3 5">
    <name type="scientific">Carbonactinospora thermoautotrophica</name>
    <dbReference type="NCBI Taxonomy" id="1469144"/>
    <lineage>
        <taxon>Bacteria</taxon>
        <taxon>Bacillati</taxon>
        <taxon>Actinomycetota</taxon>
        <taxon>Actinomycetes</taxon>
        <taxon>Kitasatosporales</taxon>
        <taxon>Carbonactinosporaceae</taxon>
        <taxon>Carbonactinospora</taxon>
    </lineage>
</organism>
<gene>
    <name evidence="2" type="ORF">LI90_4044</name>
    <name evidence="1" type="ORF">TH66_22400</name>
    <name evidence="3" type="ORF">TR74_14470</name>
</gene>
<dbReference type="EMBL" id="JYIJ01000019">
    <property type="protein sequence ID" value="KWW98056.1"/>
    <property type="molecule type" value="Genomic_DNA"/>
</dbReference>
<evidence type="ECO:0000313" key="5">
    <source>
        <dbReference type="Proteomes" id="UP000070598"/>
    </source>
</evidence>
<reference evidence="2" key="3">
    <citation type="submission" date="2015-04" db="EMBL/GenBank/DDBJ databases">
        <title>Physiological reanalysis, assessment of diazotrophy, and genome sequences of multiple isolates of Streptomyces thermoautotrophicus.</title>
        <authorList>
            <person name="MacKellar D.C."/>
            <person name="Lieber L."/>
            <person name="Norman J."/>
            <person name="Bolger A."/>
            <person name="Tobin C."/>
            <person name="Murray J.W."/>
            <person name="Woodward J."/>
            <person name="Friesen M."/>
            <person name="Prell J."/>
        </authorList>
    </citation>
    <scope>NUCLEOTIDE SEQUENCE [LARGE SCALE GENOMIC DNA]</scope>
    <source>
        <strain evidence="2">H1</strain>
    </source>
</reference>
<dbReference type="Proteomes" id="UP000070598">
    <property type="component" value="Unassembled WGS sequence"/>
</dbReference>
<keyword evidence="4" id="KW-1185">Reference proteome</keyword>
<evidence type="ECO:0000313" key="2">
    <source>
        <dbReference type="EMBL" id="KWX02995.1"/>
    </source>
</evidence>
<dbReference type="STRING" id="1469144.LI90_4044"/>
<evidence type="ECO:0000313" key="4">
    <source>
        <dbReference type="Proteomes" id="UP000070188"/>
    </source>
</evidence>
<dbReference type="EMBL" id="LAXD01000001">
    <property type="protein sequence ID" value="KWX02995.1"/>
    <property type="molecule type" value="Genomic_DNA"/>
</dbReference>
<evidence type="ECO:0000313" key="3">
    <source>
        <dbReference type="EMBL" id="KWX08554.1"/>
    </source>
</evidence>
<evidence type="ECO:0000313" key="1">
    <source>
        <dbReference type="EMBL" id="KWW98056.1"/>
    </source>
</evidence>
<name>A0A132NEJ6_9ACTN</name>
<proteinExistence type="predicted"/>
<dbReference type="PATRIC" id="fig|1469144.10.peg.4334"/>
<evidence type="ECO:0000313" key="6">
    <source>
        <dbReference type="Proteomes" id="UP000070659"/>
    </source>
</evidence>
<dbReference type="Proteomes" id="UP000070188">
    <property type="component" value="Unassembled WGS sequence"/>
</dbReference>
<reference evidence="4" key="4">
    <citation type="submission" date="2015-04" db="EMBL/GenBank/DDBJ databases">
        <title>Physiological reanalysis, assessment of diazotrophy, and genome sequences of multiple isolates of Streptomyces thermoautotrophicus.</title>
        <authorList>
            <person name="MacKellar D.C."/>
            <person name="Lieber L."/>
            <person name="Norman J."/>
            <person name="Bolger A."/>
            <person name="Tobin C."/>
            <person name="Murray J.W."/>
            <person name="Chang R."/>
            <person name="Ford T."/>
            <person name="Nguyen P.Q."/>
            <person name="Woodward J."/>
            <person name="Permingeat H."/>
            <person name="Joshi N.S."/>
            <person name="Silver P.A."/>
            <person name="Usadel B."/>
            <person name="Rutherford A.W."/>
            <person name="Friesen M."/>
            <person name="Prell J."/>
        </authorList>
    </citation>
    <scope>NUCLEOTIDE SEQUENCE [LARGE SCALE GENOMIC DNA]</scope>
    <source>
        <strain evidence="4">H1</strain>
    </source>
</reference>
<dbReference type="EMBL" id="JYIK01000968">
    <property type="protein sequence ID" value="KWX08554.1"/>
    <property type="molecule type" value="Genomic_DNA"/>
</dbReference>
<reference evidence="3 6" key="2">
    <citation type="submission" date="2015-02" db="EMBL/GenBank/DDBJ databases">
        <title>Physiological reanalysis, assessment of diazotrophy, and genome sequences of multiple isolates of Streptomyces thermoautotrophicus.</title>
        <authorList>
            <person name="MacKellar D.C."/>
            <person name="Lieber L."/>
            <person name="Norman J."/>
            <person name="Bolger A."/>
            <person name="Tobin C."/>
            <person name="Murray J.W."/>
            <person name="Prell J."/>
        </authorList>
    </citation>
    <scope>NUCLEOTIDE SEQUENCE [LARGE SCALE GENOMIC DNA]</scope>
    <source>
        <strain evidence="3 6">UBT1</strain>
    </source>
</reference>
<protein>
    <recommendedName>
        <fullName evidence="7">Knr4/Smi1-like domain-containing protein</fullName>
    </recommendedName>
</protein>
<sequence length="163" mass="18057">MKSLKETIEAVRAALAEVEDSVILGRFPAGCSDPTALADVPEGLRELLRITDGPRCGVVVLFPAADLPRHQYYCDEVEGGQEAWLCFGVVADEPLMLQRATGQVWWFPDTGVAWYDSDRFECLAKDVATFFTEHVLGEGYARLAPSGAEDEWYGFLRDHGFVP</sequence>
<dbReference type="OrthoDB" id="4184376at2"/>